<comment type="subcellular location">
    <subcellularLocation>
        <location evidence="2">Nucleus</location>
    </subcellularLocation>
</comment>
<evidence type="ECO:0000313" key="11">
    <source>
        <dbReference type="Proteomes" id="UP000653305"/>
    </source>
</evidence>
<evidence type="ECO:0000256" key="2">
    <source>
        <dbReference type="ARBA" id="ARBA00004123"/>
    </source>
</evidence>
<dbReference type="InterPro" id="IPR058353">
    <property type="entry name" value="DUF8040"/>
</dbReference>
<dbReference type="OrthoDB" id="895566at2759"/>
<keyword evidence="5" id="KW-0479">Metal-binding</keyword>
<dbReference type="InterPro" id="IPR027806">
    <property type="entry name" value="HARBI1_dom"/>
</dbReference>
<evidence type="ECO:0000313" key="10">
    <source>
        <dbReference type="EMBL" id="GFP88371.1"/>
    </source>
</evidence>
<reference evidence="10" key="1">
    <citation type="submission" date="2020-07" db="EMBL/GenBank/DDBJ databases">
        <title>Ethylene signaling mediates host invasion by parasitic plants.</title>
        <authorList>
            <person name="Yoshida S."/>
        </authorList>
    </citation>
    <scope>NUCLEOTIDE SEQUENCE</scope>
    <source>
        <strain evidence="10">Okayama</strain>
    </source>
</reference>
<dbReference type="EMBL" id="BMAC01000167">
    <property type="protein sequence ID" value="GFP88371.1"/>
    <property type="molecule type" value="Genomic_DNA"/>
</dbReference>
<protein>
    <recommendedName>
        <fullName evidence="12">Transposase</fullName>
    </recommendedName>
</protein>
<dbReference type="Pfam" id="PF13359">
    <property type="entry name" value="DDE_Tnp_4"/>
    <property type="match status" value="1"/>
</dbReference>
<keyword evidence="11" id="KW-1185">Reference proteome</keyword>
<dbReference type="GO" id="GO:0005634">
    <property type="term" value="C:nucleus"/>
    <property type="evidence" value="ECO:0007669"/>
    <property type="project" value="UniProtKB-SubCell"/>
</dbReference>
<dbReference type="InterPro" id="IPR045249">
    <property type="entry name" value="HARBI1-like"/>
</dbReference>
<dbReference type="Proteomes" id="UP000653305">
    <property type="component" value="Unassembled WGS sequence"/>
</dbReference>
<accession>A0A830C244</accession>
<gene>
    <name evidence="10" type="ORF">PHJA_000980800</name>
</gene>
<dbReference type="PANTHER" id="PTHR22930:SF293">
    <property type="entry name" value="PROTEIN ALP1-LIKE"/>
    <property type="match status" value="1"/>
</dbReference>
<evidence type="ECO:0000256" key="7">
    <source>
        <dbReference type="ARBA" id="ARBA00023242"/>
    </source>
</evidence>
<sequence length="171" mass="19110">MDRNAFGRLSALLENVGGLVSSRNVQISEMVAIFLSALAHHTKNRVLKFNLQRSGHTISINFNRVLHAVLRLHTVFAPELRPVDDLCTDETWRWFKGCLGALDGTYIPVRIPLTMQACYRTRKGGLAVNVLGVCDRDMWFTYVLSGWEGSAADRVPSGTTVLPMYFDLIGL</sequence>
<evidence type="ECO:0000256" key="1">
    <source>
        <dbReference type="ARBA" id="ARBA00001968"/>
    </source>
</evidence>
<proteinExistence type="inferred from homology"/>
<name>A0A830C244_9LAMI</name>
<comment type="cofactor">
    <cofactor evidence="1">
        <name>a divalent metal cation</name>
        <dbReference type="ChEBI" id="CHEBI:60240"/>
    </cofactor>
</comment>
<dbReference type="PANTHER" id="PTHR22930">
    <property type="match status" value="1"/>
</dbReference>
<evidence type="ECO:0000256" key="6">
    <source>
        <dbReference type="ARBA" id="ARBA00022801"/>
    </source>
</evidence>
<organism evidence="10 11">
    <name type="scientific">Phtheirospermum japonicum</name>
    <dbReference type="NCBI Taxonomy" id="374723"/>
    <lineage>
        <taxon>Eukaryota</taxon>
        <taxon>Viridiplantae</taxon>
        <taxon>Streptophyta</taxon>
        <taxon>Embryophyta</taxon>
        <taxon>Tracheophyta</taxon>
        <taxon>Spermatophyta</taxon>
        <taxon>Magnoliopsida</taxon>
        <taxon>eudicotyledons</taxon>
        <taxon>Gunneridae</taxon>
        <taxon>Pentapetalae</taxon>
        <taxon>asterids</taxon>
        <taxon>lamiids</taxon>
        <taxon>Lamiales</taxon>
        <taxon>Orobanchaceae</taxon>
        <taxon>Orobanchaceae incertae sedis</taxon>
        <taxon>Phtheirospermum</taxon>
    </lineage>
</organism>
<comment type="similarity">
    <text evidence="3">Belongs to the HARBI1 family.</text>
</comment>
<dbReference type="AlphaFoldDB" id="A0A830C244"/>
<keyword evidence="6" id="KW-0378">Hydrolase</keyword>
<evidence type="ECO:0008006" key="12">
    <source>
        <dbReference type="Google" id="ProtNLM"/>
    </source>
</evidence>
<evidence type="ECO:0000259" key="8">
    <source>
        <dbReference type="Pfam" id="PF13359"/>
    </source>
</evidence>
<dbReference type="GO" id="GO:0016787">
    <property type="term" value="F:hydrolase activity"/>
    <property type="evidence" value="ECO:0007669"/>
    <property type="project" value="UniProtKB-KW"/>
</dbReference>
<comment type="caution">
    <text evidence="10">The sequence shown here is derived from an EMBL/GenBank/DDBJ whole genome shotgun (WGS) entry which is preliminary data.</text>
</comment>
<evidence type="ECO:0000256" key="3">
    <source>
        <dbReference type="ARBA" id="ARBA00006958"/>
    </source>
</evidence>
<evidence type="ECO:0000259" key="9">
    <source>
        <dbReference type="Pfam" id="PF26138"/>
    </source>
</evidence>
<evidence type="ECO:0000256" key="5">
    <source>
        <dbReference type="ARBA" id="ARBA00022723"/>
    </source>
</evidence>
<feature type="domain" description="DUF8040" evidence="9">
    <location>
        <begin position="1"/>
        <end position="70"/>
    </location>
</feature>
<feature type="domain" description="DDE Tnp4" evidence="8">
    <location>
        <begin position="102"/>
        <end position="154"/>
    </location>
</feature>
<dbReference type="GO" id="GO:0004518">
    <property type="term" value="F:nuclease activity"/>
    <property type="evidence" value="ECO:0007669"/>
    <property type="project" value="UniProtKB-KW"/>
</dbReference>
<dbReference type="GO" id="GO:0046872">
    <property type="term" value="F:metal ion binding"/>
    <property type="evidence" value="ECO:0007669"/>
    <property type="project" value="UniProtKB-KW"/>
</dbReference>
<dbReference type="Pfam" id="PF26138">
    <property type="entry name" value="DUF8040"/>
    <property type="match status" value="1"/>
</dbReference>
<keyword evidence="4" id="KW-0540">Nuclease</keyword>
<evidence type="ECO:0000256" key="4">
    <source>
        <dbReference type="ARBA" id="ARBA00022722"/>
    </source>
</evidence>
<keyword evidence="7" id="KW-0539">Nucleus</keyword>